<keyword evidence="2" id="KW-0456">Lyase</keyword>
<dbReference type="Proteomes" id="UP000244755">
    <property type="component" value="Chromosome 1"/>
</dbReference>
<dbReference type="Pfam" id="PF00596">
    <property type="entry name" value="Aldolase_II"/>
    <property type="match status" value="1"/>
</dbReference>
<evidence type="ECO:0000313" key="4">
    <source>
        <dbReference type="EMBL" id="AWB22698.1"/>
    </source>
</evidence>
<keyword evidence="1" id="KW-0479">Metal-binding</keyword>
<name>A0A2R4WMD4_9HYPH</name>
<keyword evidence="5" id="KW-1185">Reference proteome</keyword>
<reference evidence="4 5" key="1">
    <citation type="submission" date="2018-04" db="EMBL/GenBank/DDBJ databases">
        <title>Methylobacterium sp. PR1016A genome.</title>
        <authorList>
            <person name="Park W."/>
        </authorList>
    </citation>
    <scope>NUCLEOTIDE SEQUENCE [LARGE SCALE GENOMIC DNA]</scope>
    <source>
        <strain evidence="4 5">PR1016A</strain>
    </source>
</reference>
<dbReference type="InterPro" id="IPR036409">
    <property type="entry name" value="Aldolase_II/adducin_N_sf"/>
</dbReference>
<protein>
    <submittedName>
        <fullName evidence="4">Class II aldolase/adducin family protein</fullName>
    </submittedName>
</protein>
<proteinExistence type="predicted"/>
<gene>
    <name evidence="4" type="ORF">DA075_18800</name>
</gene>
<evidence type="ECO:0000259" key="3">
    <source>
        <dbReference type="SMART" id="SM01007"/>
    </source>
</evidence>
<dbReference type="AlphaFoldDB" id="A0A2R4WMD4"/>
<evidence type="ECO:0000256" key="1">
    <source>
        <dbReference type="ARBA" id="ARBA00022723"/>
    </source>
</evidence>
<dbReference type="EMBL" id="CP028843">
    <property type="protein sequence ID" value="AWB22698.1"/>
    <property type="molecule type" value="Genomic_DNA"/>
</dbReference>
<dbReference type="OrthoDB" id="5291399at2"/>
<dbReference type="GO" id="GO:0046872">
    <property type="term" value="F:metal ion binding"/>
    <property type="evidence" value="ECO:0007669"/>
    <property type="project" value="UniProtKB-KW"/>
</dbReference>
<evidence type="ECO:0000313" key="5">
    <source>
        <dbReference type="Proteomes" id="UP000244755"/>
    </source>
</evidence>
<dbReference type="GO" id="GO:0016832">
    <property type="term" value="F:aldehyde-lyase activity"/>
    <property type="evidence" value="ECO:0007669"/>
    <property type="project" value="TreeGrafter"/>
</dbReference>
<sequence>MKLQKICCIHGNIIAAWQDLIPSAGGDCCVDEFRKREAVVEAVRALDAQGLNHGSSGNVSIRHGDGLLVTPTGARAATLAPAGLVDLALDGTVRGDGIPSSEWRFHTELMRARSEIGAVIHTHADACVALSCLRRPIPAFHYMVASFGGMSVPCARYAPFGSDALAEAAVAAMAGHRACLLANHGMIAVGRDIAQALDLAVKLETLARQYILARQAGEPVLLSDDEMREVHRRYGHYGSSAMPR</sequence>
<organism evidence="4 5">
    <name type="scientific">Methylobacterium currus</name>
    <dbReference type="NCBI Taxonomy" id="2051553"/>
    <lineage>
        <taxon>Bacteria</taxon>
        <taxon>Pseudomonadati</taxon>
        <taxon>Pseudomonadota</taxon>
        <taxon>Alphaproteobacteria</taxon>
        <taxon>Hyphomicrobiales</taxon>
        <taxon>Methylobacteriaceae</taxon>
        <taxon>Methylobacterium</taxon>
    </lineage>
</organism>
<dbReference type="Gene3D" id="3.40.225.10">
    <property type="entry name" value="Class II aldolase/adducin N-terminal domain"/>
    <property type="match status" value="1"/>
</dbReference>
<evidence type="ECO:0000256" key="2">
    <source>
        <dbReference type="ARBA" id="ARBA00023239"/>
    </source>
</evidence>
<dbReference type="InterPro" id="IPR001303">
    <property type="entry name" value="Aldolase_II/adducin_N"/>
</dbReference>
<accession>A0A2R4WMD4</accession>
<dbReference type="GO" id="GO:0019323">
    <property type="term" value="P:pentose catabolic process"/>
    <property type="evidence" value="ECO:0007669"/>
    <property type="project" value="TreeGrafter"/>
</dbReference>
<dbReference type="GO" id="GO:0005829">
    <property type="term" value="C:cytosol"/>
    <property type="evidence" value="ECO:0007669"/>
    <property type="project" value="TreeGrafter"/>
</dbReference>
<dbReference type="KEGG" id="mee:DA075_18800"/>
<feature type="domain" description="Class II aldolase/adducin N-terminal" evidence="3">
    <location>
        <begin position="37"/>
        <end position="211"/>
    </location>
</feature>
<dbReference type="InterPro" id="IPR050197">
    <property type="entry name" value="Aldolase_class_II_sugar_metab"/>
</dbReference>
<dbReference type="SUPFAM" id="SSF53639">
    <property type="entry name" value="AraD/HMP-PK domain-like"/>
    <property type="match status" value="1"/>
</dbReference>
<dbReference type="PANTHER" id="PTHR22789">
    <property type="entry name" value="FUCULOSE PHOSPHATE ALDOLASE"/>
    <property type="match status" value="1"/>
</dbReference>
<dbReference type="PANTHER" id="PTHR22789:SF0">
    <property type="entry name" value="3-OXO-TETRONATE 4-PHOSPHATE DECARBOXYLASE-RELATED"/>
    <property type="match status" value="1"/>
</dbReference>
<dbReference type="SMART" id="SM01007">
    <property type="entry name" value="Aldolase_II"/>
    <property type="match status" value="1"/>
</dbReference>